<keyword evidence="2" id="KW-0812">Transmembrane</keyword>
<evidence type="ECO:0000313" key="4">
    <source>
        <dbReference type="Proteomes" id="UP001054837"/>
    </source>
</evidence>
<feature type="region of interest" description="Disordered" evidence="1">
    <location>
        <begin position="19"/>
        <end position="40"/>
    </location>
</feature>
<dbReference type="Proteomes" id="UP001054837">
    <property type="component" value="Unassembled WGS sequence"/>
</dbReference>
<keyword evidence="2" id="KW-0472">Membrane</keyword>
<gene>
    <name evidence="3" type="ORF">CDAR_398891</name>
</gene>
<keyword evidence="4" id="KW-1185">Reference proteome</keyword>
<evidence type="ECO:0000256" key="2">
    <source>
        <dbReference type="SAM" id="Phobius"/>
    </source>
</evidence>
<evidence type="ECO:0000256" key="1">
    <source>
        <dbReference type="SAM" id="MobiDB-lite"/>
    </source>
</evidence>
<protein>
    <submittedName>
        <fullName evidence="3">Uncharacterized protein</fullName>
    </submittedName>
</protein>
<dbReference type="AlphaFoldDB" id="A0AAV4V9C8"/>
<dbReference type="EMBL" id="BPLQ01012576">
    <property type="protein sequence ID" value="GIY66288.1"/>
    <property type="molecule type" value="Genomic_DNA"/>
</dbReference>
<reference evidence="3 4" key="1">
    <citation type="submission" date="2021-06" db="EMBL/GenBank/DDBJ databases">
        <title>Caerostris darwini draft genome.</title>
        <authorList>
            <person name="Kono N."/>
            <person name="Arakawa K."/>
        </authorList>
    </citation>
    <scope>NUCLEOTIDE SEQUENCE [LARGE SCALE GENOMIC DNA]</scope>
</reference>
<organism evidence="3 4">
    <name type="scientific">Caerostris darwini</name>
    <dbReference type="NCBI Taxonomy" id="1538125"/>
    <lineage>
        <taxon>Eukaryota</taxon>
        <taxon>Metazoa</taxon>
        <taxon>Ecdysozoa</taxon>
        <taxon>Arthropoda</taxon>
        <taxon>Chelicerata</taxon>
        <taxon>Arachnida</taxon>
        <taxon>Araneae</taxon>
        <taxon>Araneomorphae</taxon>
        <taxon>Entelegynae</taxon>
        <taxon>Araneoidea</taxon>
        <taxon>Araneidae</taxon>
        <taxon>Caerostris</taxon>
    </lineage>
</organism>
<name>A0AAV4V9C8_9ARAC</name>
<evidence type="ECO:0000313" key="3">
    <source>
        <dbReference type="EMBL" id="GIY66288.1"/>
    </source>
</evidence>
<sequence>MAKRSWRSIHLDERFVPGEKREKKGTITKARRGGWREGGRVQNEKRMRNCHPGRGSVSAANGFMGGFPGSSLLLWIFMEWLTSPTGRKRDRSSPANGKHECG</sequence>
<feature type="transmembrane region" description="Helical" evidence="2">
    <location>
        <begin position="55"/>
        <end position="78"/>
    </location>
</feature>
<accession>A0AAV4V9C8</accession>
<proteinExistence type="predicted"/>
<keyword evidence="2" id="KW-1133">Transmembrane helix</keyword>
<comment type="caution">
    <text evidence="3">The sequence shown here is derived from an EMBL/GenBank/DDBJ whole genome shotgun (WGS) entry which is preliminary data.</text>
</comment>